<keyword evidence="2" id="KW-0812">Transmembrane</keyword>
<feature type="transmembrane region" description="Helical" evidence="2">
    <location>
        <begin position="69"/>
        <end position="94"/>
    </location>
</feature>
<feature type="region of interest" description="Disordered" evidence="1">
    <location>
        <begin position="570"/>
        <end position="590"/>
    </location>
</feature>
<feature type="transmembrane region" description="Helical" evidence="2">
    <location>
        <begin position="615"/>
        <end position="634"/>
    </location>
</feature>
<dbReference type="PANTHER" id="PTHR42736">
    <property type="entry name" value="PROTEIN-GLUTAMINE GAMMA-GLUTAMYLTRANSFERASE"/>
    <property type="match status" value="1"/>
</dbReference>
<gene>
    <name evidence="4" type="ORF">J2S07_004004</name>
</gene>
<dbReference type="InterPro" id="IPR038765">
    <property type="entry name" value="Papain-like_cys_pep_sf"/>
</dbReference>
<proteinExistence type="predicted"/>
<dbReference type="Gene3D" id="3.10.620.30">
    <property type="match status" value="1"/>
</dbReference>
<dbReference type="SUPFAM" id="SSF54001">
    <property type="entry name" value="Cysteine proteinases"/>
    <property type="match status" value="1"/>
</dbReference>
<keyword evidence="5" id="KW-1185">Reference proteome</keyword>
<dbReference type="PANTHER" id="PTHR42736:SF1">
    <property type="entry name" value="PROTEIN-GLUTAMINE GAMMA-GLUTAMYLTRANSFERASE"/>
    <property type="match status" value="1"/>
</dbReference>
<organism evidence="4 5">
    <name type="scientific">Anoxybacillus andreesenii</name>
    <dbReference type="NCBI Taxonomy" id="1325932"/>
    <lineage>
        <taxon>Bacteria</taxon>
        <taxon>Bacillati</taxon>
        <taxon>Bacillota</taxon>
        <taxon>Bacilli</taxon>
        <taxon>Bacillales</taxon>
        <taxon>Anoxybacillaceae</taxon>
        <taxon>Anoxybacillus</taxon>
    </lineage>
</organism>
<dbReference type="RefSeq" id="WP_307152110.1">
    <property type="nucleotide sequence ID" value="NZ_JAUSTU010000033.1"/>
</dbReference>
<evidence type="ECO:0000313" key="4">
    <source>
        <dbReference type="EMBL" id="MDQ0157659.1"/>
    </source>
</evidence>
<dbReference type="EMBL" id="JAUSTU010000033">
    <property type="protein sequence ID" value="MDQ0157659.1"/>
    <property type="molecule type" value="Genomic_DNA"/>
</dbReference>
<dbReference type="InterPro" id="IPR002931">
    <property type="entry name" value="Transglutaminase-like"/>
</dbReference>
<dbReference type="SMART" id="SM00460">
    <property type="entry name" value="TGc"/>
    <property type="match status" value="1"/>
</dbReference>
<feature type="transmembrane region" description="Helical" evidence="2">
    <location>
        <begin position="141"/>
        <end position="161"/>
    </location>
</feature>
<evidence type="ECO:0000256" key="2">
    <source>
        <dbReference type="SAM" id="Phobius"/>
    </source>
</evidence>
<name>A0ABT9V9L9_9BACL</name>
<feature type="transmembrane region" description="Helical" evidence="2">
    <location>
        <begin position="114"/>
        <end position="134"/>
    </location>
</feature>
<evidence type="ECO:0000313" key="5">
    <source>
        <dbReference type="Proteomes" id="UP001231362"/>
    </source>
</evidence>
<dbReference type="InterPro" id="IPR052901">
    <property type="entry name" value="Bact_TGase-like"/>
</dbReference>
<keyword evidence="2" id="KW-0472">Membrane</keyword>
<reference evidence="4 5" key="1">
    <citation type="submission" date="2023-07" db="EMBL/GenBank/DDBJ databases">
        <title>Genomic Encyclopedia of Type Strains, Phase IV (KMG-IV): sequencing the most valuable type-strain genomes for metagenomic binning, comparative biology and taxonomic classification.</title>
        <authorList>
            <person name="Goeker M."/>
        </authorList>
    </citation>
    <scope>NUCLEOTIDE SEQUENCE [LARGE SCALE GENOMIC DNA]</scope>
    <source>
        <strain evidence="4 5">DSM 23948</strain>
    </source>
</reference>
<comment type="caution">
    <text evidence="4">The sequence shown here is derived from an EMBL/GenBank/DDBJ whole genome shotgun (WGS) entry which is preliminary data.</text>
</comment>
<feature type="transmembrane region" description="Helical" evidence="2">
    <location>
        <begin position="10"/>
        <end position="27"/>
    </location>
</feature>
<feature type="transmembrane region" description="Helical" evidence="2">
    <location>
        <begin position="167"/>
        <end position="187"/>
    </location>
</feature>
<keyword evidence="2" id="KW-1133">Transmembrane helix</keyword>
<dbReference type="Pfam" id="PF13559">
    <property type="entry name" value="DUF4129"/>
    <property type="match status" value="1"/>
</dbReference>
<dbReference type="InterPro" id="IPR025403">
    <property type="entry name" value="TgpA-like_C"/>
</dbReference>
<feature type="transmembrane region" description="Helical" evidence="2">
    <location>
        <begin position="39"/>
        <end position="57"/>
    </location>
</feature>
<dbReference type="Proteomes" id="UP001231362">
    <property type="component" value="Unassembled WGS sequence"/>
</dbReference>
<feature type="domain" description="Transglutaminase-like" evidence="3">
    <location>
        <begin position="477"/>
        <end position="552"/>
    </location>
</feature>
<sequence length="735" mass="85995">MKIQEKQGKVLNFFLYTCGFLLLWEWLRPLKELTDTANMSVFIFFLCLAFTLAYLNVHFFIRTGLKLLYVFYTLNFLYFEGSFFRFKWLVFLFQDVRENMSVVFQGDWMKLSDSFRSLLFFLLLALMAYLLHYWLIQRKQIFVFFFMTLVFITVLDTFTPYEAKGAIVRSVMIGFVVMGILTFFRLVEKERVQTQAGFVKKWMAPLLVMTCFSVLIGYSVPKASPIWPDPVPYIKSYSQGSGTDGSGGEKKVGYGIDDSKLGGPFKADNTIVYETEVDSRQYWKVETKDVYTGKGWISSVEEGERVSFDQNENFPIASYTNPNIKTEDRTAIIKPVVNYPHLIYPLGLRSVQNDSQNTFEVDLSLEKIYTSNPIDGPGIKEYSVEYANPKFSVKSMMSIVDNQHPELTGEFLERYTQLPEELPQRVKDLALELTKDKTNWYDKAKTIENYFDGPQFQYDQKDVAIPSRNEDYVDQFLFETHKGYCDNFSTSMLVMVRSLGIPARWVKGYTQGDFRGLGDSGKRLYVVTNNNAHSWVEVYFPNIGWVPFEPTKGFANNIQFAYDQVSQNTGTDVQQTPQAPKVEMPKDEKKTASAKKSSFSWKETWSNAKDFLNKYWYLFILALLVIGFVIYGLYRTRLKWLPCYYVYRFKRRRKDEDFPAAYFTLLNHLNRYGLTRKQGQTLRDYAEYVDRYFSSEEMGILTENYEQYVYKGHLEKGTWEETRELWENLIKKTIA</sequence>
<accession>A0ABT9V9L9</accession>
<protein>
    <submittedName>
        <fullName evidence="4">Transglutaminase-like putative cysteine protease</fullName>
    </submittedName>
</protein>
<feature type="transmembrane region" description="Helical" evidence="2">
    <location>
        <begin position="199"/>
        <end position="220"/>
    </location>
</feature>
<evidence type="ECO:0000259" key="3">
    <source>
        <dbReference type="SMART" id="SM00460"/>
    </source>
</evidence>
<evidence type="ECO:0000256" key="1">
    <source>
        <dbReference type="SAM" id="MobiDB-lite"/>
    </source>
</evidence>
<dbReference type="Pfam" id="PF01841">
    <property type="entry name" value="Transglut_core"/>
    <property type="match status" value="1"/>
</dbReference>